<evidence type="ECO:0000256" key="3">
    <source>
        <dbReference type="PROSITE-ProRule" id="PRU00117"/>
    </source>
</evidence>
<feature type="compositionally biased region" description="Low complexity" evidence="4">
    <location>
        <begin position="209"/>
        <end position="221"/>
    </location>
</feature>
<dbReference type="GO" id="GO:0003729">
    <property type="term" value="F:mRNA binding"/>
    <property type="evidence" value="ECO:0007669"/>
    <property type="project" value="TreeGrafter"/>
</dbReference>
<dbReference type="GO" id="GO:0008143">
    <property type="term" value="F:poly(A) binding"/>
    <property type="evidence" value="ECO:0007669"/>
    <property type="project" value="TreeGrafter"/>
</dbReference>
<dbReference type="PANTHER" id="PTHR11208">
    <property type="entry name" value="RNA-BINDING PROTEIN RELATED"/>
    <property type="match status" value="1"/>
</dbReference>
<dbReference type="PROSITE" id="PS50084">
    <property type="entry name" value="KH_TYPE_1"/>
    <property type="match status" value="1"/>
</dbReference>
<name>A0A5C6PG64_9TELE</name>
<comment type="caution">
    <text evidence="6">The sequence shown here is derived from an EMBL/GenBank/DDBJ whole genome shotgun (WGS) entry which is preliminary data.</text>
</comment>
<dbReference type="GO" id="GO:0000381">
    <property type="term" value="P:regulation of alternative mRNA splicing, via spliceosome"/>
    <property type="evidence" value="ECO:0007669"/>
    <property type="project" value="TreeGrafter"/>
</dbReference>
<dbReference type="SUPFAM" id="SSF54791">
    <property type="entry name" value="Eukaryotic type KH-domain (KH-domain type I)"/>
    <property type="match status" value="1"/>
</dbReference>
<evidence type="ECO:0000256" key="4">
    <source>
        <dbReference type="SAM" id="MobiDB-lite"/>
    </source>
</evidence>
<evidence type="ECO:0000256" key="2">
    <source>
        <dbReference type="ARBA" id="ARBA00040879"/>
    </source>
</evidence>
<dbReference type="InterPro" id="IPR032335">
    <property type="entry name" value="Sam68-YY"/>
</dbReference>
<evidence type="ECO:0000256" key="1">
    <source>
        <dbReference type="ARBA" id="ARBA00022884"/>
    </source>
</evidence>
<gene>
    <name evidence="6" type="ORF">D4764_11G0009050</name>
</gene>
<dbReference type="InterPro" id="IPR045071">
    <property type="entry name" value="BBP-like"/>
</dbReference>
<feature type="domain" description="K Homology" evidence="5">
    <location>
        <begin position="60"/>
        <end position="154"/>
    </location>
</feature>
<dbReference type="InterPro" id="IPR036612">
    <property type="entry name" value="KH_dom_type_1_sf"/>
</dbReference>
<protein>
    <recommendedName>
        <fullName evidence="2">KH domain-containing, RNA-binding, signal transduction-associated protein 2</fullName>
    </recommendedName>
</protein>
<dbReference type="Pfam" id="PF16568">
    <property type="entry name" value="Sam68-YY"/>
    <property type="match status" value="1"/>
</dbReference>
<organism evidence="6 7">
    <name type="scientific">Takifugu flavidus</name>
    <name type="common">sansaifugu</name>
    <dbReference type="NCBI Taxonomy" id="433684"/>
    <lineage>
        <taxon>Eukaryota</taxon>
        <taxon>Metazoa</taxon>
        <taxon>Chordata</taxon>
        <taxon>Craniata</taxon>
        <taxon>Vertebrata</taxon>
        <taxon>Euteleostomi</taxon>
        <taxon>Actinopterygii</taxon>
        <taxon>Neopterygii</taxon>
        <taxon>Teleostei</taxon>
        <taxon>Neoteleostei</taxon>
        <taxon>Acanthomorphata</taxon>
        <taxon>Eupercaria</taxon>
        <taxon>Tetraodontiformes</taxon>
        <taxon>Tetradontoidea</taxon>
        <taxon>Tetraodontidae</taxon>
        <taxon>Takifugu</taxon>
    </lineage>
</organism>
<keyword evidence="7" id="KW-1185">Reference proteome</keyword>
<dbReference type="Pfam" id="PF22675">
    <property type="entry name" value="KH-I_KHDC4-BBP"/>
    <property type="match status" value="1"/>
</dbReference>
<feature type="region of interest" description="Disordered" evidence="4">
    <location>
        <begin position="176"/>
        <end position="245"/>
    </location>
</feature>
<sequence length="340" mass="38121">MKKYLDIISNKNIKLSERVLIPVQQYPKHRWDGLSALPLLTLWQRKVKRTCVLLSAHVTNQEVERMGPTPEFNFVGKLLGPRGNSMKRLQEETGAKMSILGKGSMRDKDKEEELRKSGEAKYAHLSNDLHVLIEVFAPPGEAYSRMSHALEEIKKFLVPDYNDEIRQEQLRELSLLNGSDDSSRGRSAPARSARPAAAASVRGHRGTGRRATAAAPRGTAAHSKLPTTGLTREAQASRARGAAGSTGYRPPLLAVTHESYNNYGYDDGYEDEYDESYEAYEEDYSSQSKSISEYYVYGCGTSDEAYNSYEEEWGSSRPGLKAPVLRLTRGGYRKHPYGRY</sequence>
<proteinExistence type="predicted"/>
<feature type="compositionally biased region" description="Low complexity" evidence="4">
    <location>
        <begin position="236"/>
        <end position="245"/>
    </location>
</feature>
<dbReference type="SMART" id="SM00322">
    <property type="entry name" value="KH"/>
    <property type="match status" value="1"/>
</dbReference>
<dbReference type="PANTHER" id="PTHR11208:SF34">
    <property type="entry name" value="KH DOMAIN-CONTAINING, RNA-BINDING, SIGNAL TRANSDUCTION-ASSOCIATED PROTEIN 2"/>
    <property type="match status" value="1"/>
</dbReference>
<evidence type="ECO:0000259" key="5">
    <source>
        <dbReference type="SMART" id="SM00322"/>
    </source>
</evidence>
<dbReference type="Proteomes" id="UP000324091">
    <property type="component" value="Chromosome 11"/>
</dbReference>
<dbReference type="AlphaFoldDB" id="A0A5C6PG64"/>
<evidence type="ECO:0000313" key="7">
    <source>
        <dbReference type="Proteomes" id="UP000324091"/>
    </source>
</evidence>
<keyword evidence="1 3" id="KW-0694">RNA-binding</keyword>
<dbReference type="InterPro" id="IPR055256">
    <property type="entry name" value="KH_1_KHDC4/BBP-like"/>
</dbReference>
<accession>A0A5C6PG64</accession>
<dbReference type="EMBL" id="RHFK02000003">
    <property type="protein sequence ID" value="TWW78784.1"/>
    <property type="molecule type" value="Genomic_DNA"/>
</dbReference>
<dbReference type="InterPro" id="IPR004087">
    <property type="entry name" value="KH_dom"/>
</dbReference>
<dbReference type="Gene3D" id="3.30.1370.10">
    <property type="entry name" value="K Homology domain, type 1"/>
    <property type="match status" value="1"/>
</dbReference>
<feature type="compositionally biased region" description="Low complexity" evidence="4">
    <location>
        <begin position="185"/>
        <end position="200"/>
    </location>
</feature>
<evidence type="ECO:0000313" key="6">
    <source>
        <dbReference type="EMBL" id="TWW78784.1"/>
    </source>
</evidence>
<dbReference type="GO" id="GO:0005634">
    <property type="term" value="C:nucleus"/>
    <property type="evidence" value="ECO:0007669"/>
    <property type="project" value="TreeGrafter"/>
</dbReference>
<reference evidence="6 7" key="1">
    <citation type="submission" date="2019-04" db="EMBL/GenBank/DDBJ databases">
        <title>Chromosome genome assembly for Takifugu flavidus.</title>
        <authorList>
            <person name="Xiao S."/>
        </authorList>
    </citation>
    <scope>NUCLEOTIDE SEQUENCE [LARGE SCALE GENOMIC DNA]</scope>
    <source>
        <strain evidence="6">HTHZ2018</strain>
        <tissue evidence="6">Muscle</tissue>
    </source>
</reference>